<accession>A0AAW0D4R7</accession>
<dbReference type="Proteomes" id="UP001362999">
    <property type="component" value="Unassembled WGS sequence"/>
</dbReference>
<dbReference type="EMBL" id="JAWWNJ010000010">
    <property type="protein sequence ID" value="KAK7046522.1"/>
    <property type="molecule type" value="Genomic_DNA"/>
</dbReference>
<feature type="compositionally biased region" description="Acidic residues" evidence="1">
    <location>
        <begin position="113"/>
        <end position="193"/>
    </location>
</feature>
<evidence type="ECO:0000256" key="1">
    <source>
        <dbReference type="SAM" id="MobiDB-lite"/>
    </source>
</evidence>
<proteinExistence type="predicted"/>
<evidence type="ECO:0000313" key="3">
    <source>
        <dbReference type="Proteomes" id="UP001362999"/>
    </source>
</evidence>
<feature type="region of interest" description="Disordered" evidence="1">
    <location>
        <begin position="105"/>
        <end position="193"/>
    </location>
</feature>
<reference evidence="2 3" key="1">
    <citation type="journal article" date="2024" name="J Genomics">
        <title>Draft genome sequencing and assembly of Favolaschia claudopus CIRM-BRFM 2984 isolated from oak limbs.</title>
        <authorList>
            <person name="Navarro D."/>
            <person name="Drula E."/>
            <person name="Chaduli D."/>
            <person name="Cazenave R."/>
            <person name="Ahrendt S."/>
            <person name="Wang J."/>
            <person name="Lipzen A."/>
            <person name="Daum C."/>
            <person name="Barry K."/>
            <person name="Grigoriev I.V."/>
            <person name="Favel A."/>
            <person name="Rosso M.N."/>
            <person name="Martin F."/>
        </authorList>
    </citation>
    <scope>NUCLEOTIDE SEQUENCE [LARGE SCALE GENOMIC DNA]</scope>
    <source>
        <strain evidence="2 3">CIRM-BRFM 2984</strain>
    </source>
</reference>
<organism evidence="2 3">
    <name type="scientific">Favolaschia claudopus</name>
    <dbReference type="NCBI Taxonomy" id="2862362"/>
    <lineage>
        <taxon>Eukaryota</taxon>
        <taxon>Fungi</taxon>
        <taxon>Dikarya</taxon>
        <taxon>Basidiomycota</taxon>
        <taxon>Agaricomycotina</taxon>
        <taxon>Agaricomycetes</taxon>
        <taxon>Agaricomycetidae</taxon>
        <taxon>Agaricales</taxon>
        <taxon>Marasmiineae</taxon>
        <taxon>Mycenaceae</taxon>
        <taxon>Favolaschia</taxon>
    </lineage>
</organism>
<name>A0AAW0D4R7_9AGAR</name>
<protein>
    <submittedName>
        <fullName evidence="2">Uncharacterized protein</fullName>
    </submittedName>
</protein>
<evidence type="ECO:0000313" key="2">
    <source>
        <dbReference type="EMBL" id="KAK7046522.1"/>
    </source>
</evidence>
<sequence length="700" mass="77993">MPVELDQDAFSRILSHIRDSRTIYTILRALPVPTEHSSNAARVFFLIALRRLCELPVYLDVYDGGAAGASNEVLDYLLKVSGDGEDDFGVAESIRHLVVAVEHKKYRMPPEPESGEGEGEGEDEDEEAGEGEEPDGEEAGEDEKQDGEAAGESEENGEQDADADADDGEMSEEGEVNDDDSMMTGESDSEDDEDIDVQAFHERLPALFERTRNLRSLDYRSCPGLGLSPGNLESLSACEGLKTIAVDACVRPTPWSGSSAYKDPEMWDLKPYLSTLGSKTTSLDLRHVSQSVLRSLLSYGDILATYGNLEFLKMDITEGVWDWNFMGSPQRGATEDYVFPSLRLPALRRLELVVADMTIAGSRAGPLDLVDRSQLTDLSLDVRRCIYIDISNIRLFAGMSPSEFPALTHLEIKDDNGDANKIRVQWDVDSDNDSDNDSDHQGRFFAGLVPQFLPSLPNLTSLWVDECVLLPGAAIDDSWAAHYKFCTVTELWDNSSTHYNETDKATWRAALREILGRLESLRVGFGLMDGVEVGLILDCCDPTKLREFGFAWYWKKYGRDEPISPKLLGHLSRFPKLTDIHILFPRPDTRLSGAPNPDVDPRATQDVAAIFESNGSISRVGIANSIVWERCVGDPGFVLVSDGSEMPNPALSRFYHAGYMTKYDPKNRTPWIHYDNNIPMRPRRGEEIGEMRDLLKRILK</sequence>
<dbReference type="AlphaFoldDB" id="A0AAW0D4R7"/>
<keyword evidence="3" id="KW-1185">Reference proteome</keyword>
<comment type="caution">
    <text evidence="2">The sequence shown here is derived from an EMBL/GenBank/DDBJ whole genome shotgun (WGS) entry which is preliminary data.</text>
</comment>
<gene>
    <name evidence="2" type="ORF">R3P38DRAFT_3307831</name>
</gene>
<dbReference type="SUPFAM" id="SSF52047">
    <property type="entry name" value="RNI-like"/>
    <property type="match status" value="1"/>
</dbReference>